<protein>
    <submittedName>
        <fullName evidence="2">Polysaccharide pyruvyl transferase family protein</fullName>
    </submittedName>
</protein>
<dbReference type="EMBL" id="CP107006">
    <property type="protein sequence ID" value="UYQ92356.1"/>
    <property type="molecule type" value="Genomic_DNA"/>
</dbReference>
<keyword evidence="2" id="KW-0808">Transferase</keyword>
<dbReference type="InterPro" id="IPR007345">
    <property type="entry name" value="Polysacch_pyruvyl_Trfase"/>
</dbReference>
<accession>A0ABY6IYU8</accession>
<name>A0ABY6IYU8_9BACT</name>
<dbReference type="GO" id="GO:0016740">
    <property type="term" value="F:transferase activity"/>
    <property type="evidence" value="ECO:0007669"/>
    <property type="project" value="UniProtKB-KW"/>
</dbReference>
<feature type="domain" description="Polysaccharide pyruvyl transferase" evidence="1">
    <location>
        <begin position="58"/>
        <end position="189"/>
    </location>
</feature>
<sequence>MNYIYYKDAKGNFGDDLNAWLWPKFFGAAQANGDAFVGIGSILCKDSPLFKDLGQKRKIVFGTGVRPAYQAFKFDPSWDVKFLRGPFSASYFNNQHDYIADAAYALGLMEDYSEYVNTPKKYKVSVIPYFKSLEFFNWQAICNKLGYHYISPSAENGIAETLKEIAASEFVITEAMHGAIIADILRVPWSRFVLTTPYTEGSGVSEFKWMDWLHSIGQVQTDTTHIKLYRKSKVNSWVKNLTADMVNVEFLVKKVVRDQLVQQLGSIHNYSLSDDETIERVFSRMYEKAEEVKLSLNKEVYDRRTTV</sequence>
<gene>
    <name evidence="2" type="ORF">MKQ68_19925</name>
</gene>
<reference evidence="2" key="1">
    <citation type="submission" date="2022-10" db="EMBL/GenBank/DDBJ databases">
        <title>Chitinophaga sp. nov., isolated from soil.</title>
        <authorList>
            <person name="Jeon C.O."/>
        </authorList>
    </citation>
    <scope>NUCLEOTIDE SEQUENCE</scope>
    <source>
        <strain evidence="2">R8</strain>
    </source>
</reference>
<dbReference type="Proteomes" id="UP001162741">
    <property type="component" value="Chromosome"/>
</dbReference>
<evidence type="ECO:0000259" key="1">
    <source>
        <dbReference type="Pfam" id="PF04230"/>
    </source>
</evidence>
<evidence type="ECO:0000313" key="3">
    <source>
        <dbReference type="Proteomes" id="UP001162741"/>
    </source>
</evidence>
<keyword evidence="3" id="KW-1185">Reference proteome</keyword>
<proteinExistence type="predicted"/>
<organism evidence="2 3">
    <name type="scientific">Chitinophaga horti</name>
    <dbReference type="NCBI Taxonomy" id="2920382"/>
    <lineage>
        <taxon>Bacteria</taxon>
        <taxon>Pseudomonadati</taxon>
        <taxon>Bacteroidota</taxon>
        <taxon>Chitinophagia</taxon>
        <taxon>Chitinophagales</taxon>
        <taxon>Chitinophagaceae</taxon>
        <taxon>Chitinophaga</taxon>
    </lineage>
</organism>
<dbReference type="RefSeq" id="WP_264280629.1">
    <property type="nucleotide sequence ID" value="NZ_CP107006.1"/>
</dbReference>
<evidence type="ECO:0000313" key="2">
    <source>
        <dbReference type="EMBL" id="UYQ92356.1"/>
    </source>
</evidence>
<dbReference type="Pfam" id="PF04230">
    <property type="entry name" value="PS_pyruv_trans"/>
    <property type="match status" value="1"/>
</dbReference>